<dbReference type="GO" id="GO:0097546">
    <property type="term" value="C:ciliary base"/>
    <property type="evidence" value="ECO:0007669"/>
    <property type="project" value="TreeGrafter"/>
</dbReference>
<dbReference type="Pfam" id="PF26189">
    <property type="entry name" value="Ig_NPHP4_2nd"/>
    <property type="match status" value="1"/>
</dbReference>
<dbReference type="InterPro" id="IPR029775">
    <property type="entry name" value="NPHP4"/>
</dbReference>
<dbReference type="PANTHER" id="PTHR31043:SF3">
    <property type="entry name" value="NEPHROCYSTIN-4"/>
    <property type="match status" value="1"/>
</dbReference>
<dbReference type="STRING" id="7757.ENSPMAP00000007210"/>
<reference evidence="2" key="1">
    <citation type="submission" date="2025-08" db="UniProtKB">
        <authorList>
            <consortium name="Ensembl"/>
        </authorList>
    </citation>
    <scope>IDENTIFICATION</scope>
</reference>
<dbReference type="PANTHER" id="PTHR31043">
    <property type="entry name" value="NEPHROCYSTIN-4"/>
    <property type="match status" value="1"/>
</dbReference>
<name>S4RPS4_PETMA</name>
<organism evidence="2">
    <name type="scientific">Petromyzon marinus</name>
    <name type="common">Sea lamprey</name>
    <dbReference type="NCBI Taxonomy" id="7757"/>
    <lineage>
        <taxon>Eukaryota</taxon>
        <taxon>Metazoa</taxon>
        <taxon>Chordata</taxon>
        <taxon>Craniata</taxon>
        <taxon>Vertebrata</taxon>
        <taxon>Cyclostomata</taxon>
        <taxon>Hyperoartia</taxon>
        <taxon>Petromyzontiformes</taxon>
        <taxon>Petromyzontidae</taxon>
        <taxon>Petromyzon</taxon>
    </lineage>
</organism>
<dbReference type="GO" id="GO:0035869">
    <property type="term" value="C:ciliary transition zone"/>
    <property type="evidence" value="ECO:0007669"/>
    <property type="project" value="TreeGrafter"/>
</dbReference>
<dbReference type="GO" id="GO:0036064">
    <property type="term" value="C:ciliary basal body"/>
    <property type="evidence" value="ECO:0007669"/>
    <property type="project" value="TreeGrafter"/>
</dbReference>
<sequence>QVFFRTPDDLPIAILQVDVEPQPPLVNEMFRFCQPELTILKKTIRLPAWHSFSGASRAEARAEQQLHVRCSDANILCKTSNSGASEPCDIFVKVSGSPSPHVTAFFVMIYT</sequence>
<evidence type="ECO:0000313" key="2">
    <source>
        <dbReference type="Ensembl" id="ENSPMAP00000007210.1"/>
    </source>
</evidence>
<dbReference type="GO" id="GO:0090090">
    <property type="term" value="P:negative regulation of canonical Wnt signaling pathway"/>
    <property type="evidence" value="ECO:0007669"/>
    <property type="project" value="InterPro"/>
</dbReference>
<dbReference type="AlphaFoldDB" id="S4RPS4"/>
<accession>S4RPS4</accession>
<dbReference type="InterPro" id="IPR058688">
    <property type="entry name" value="Ig_NPHP4_2nd"/>
</dbReference>
<reference evidence="2" key="2">
    <citation type="submission" date="2025-09" db="UniProtKB">
        <authorList>
            <consortium name="Ensembl"/>
        </authorList>
    </citation>
    <scope>IDENTIFICATION</scope>
</reference>
<proteinExistence type="predicted"/>
<dbReference type="GO" id="GO:0097730">
    <property type="term" value="C:non-motile cilium"/>
    <property type="evidence" value="ECO:0007669"/>
    <property type="project" value="InterPro"/>
</dbReference>
<dbReference type="Ensembl" id="ENSPMAT00000007242.1">
    <property type="protein sequence ID" value="ENSPMAP00000007210.1"/>
    <property type="gene ID" value="ENSPMAG00000006544.1"/>
</dbReference>
<dbReference type="GO" id="GO:1904491">
    <property type="term" value="P:protein localization to ciliary transition zone"/>
    <property type="evidence" value="ECO:0007669"/>
    <property type="project" value="TreeGrafter"/>
</dbReference>
<protein>
    <recommendedName>
        <fullName evidence="1">NPHP4 Ig-like domain-containing protein</fullName>
    </recommendedName>
</protein>
<dbReference type="GeneTree" id="ENSGT00510000048827"/>
<evidence type="ECO:0000259" key="1">
    <source>
        <dbReference type="Pfam" id="PF26189"/>
    </source>
</evidence>
<feature type="domain" description="NPHP4 Ig-like" evidence="1">
    <location>
        <begin position="30"/>
        <end position="111"/>
    </location>
</feature>
<dbReference type="HOGENOM" id="CLU_2164222_0_0_1"/>